<dbReference type="EMBL" id="JH993060">
    <property type="protein sequence ID" value="EKX37374.1"/>
    <property type="molecule type" value="Genomic_DNA"/>
</dbReference>
<proteinExistence type="predicted"/>
<accession>L1INA7</accession>
<evidence type="ECO:0000256" key="1">
    <source>
        <dbReference type="SAM" id="MobiDB-lite"/>
    </source>
</evidence>
<feature type="region of interest" description="Disordered" evidence="1">
    <location>
        <begin position="66"/>
        <end position="86"/>
    </location>
</feature>
<name>L1INA7_GUITC</name>
<dbReference type="EnsemblProtists" id="EKX37374">
    <property type="protein sequence ID" value="EKX37374"/>
    <property type="gene ID" value="GUITHDRAFT_145071"/>
</dbReference>
<evidence type="ECO:0000313" key="3">
    <source>
        <dbReference type="EnsemblProtists" id="EKX37374"/>
    </source>
</evidence>
<reference evidence="4" key="2">
    <citation type="submission" date="2012-11" db="EMBL/GenBank/DDBJ databases">
        <authorList>
            <person name="Kuo A."/>
            <person name="Curtis B.A."/>
            <person name="Tanifuji G."/>
            <person name="Burki F."/>
            <person name="Gruber A."/>
            <person name="Irimia M."/>
            <person name="Maruyama S."/>
            <person name="Arias M.C."/>
            <person name="Ball S.G."/>
            <person name="Gile G.H."/>
            <person name="Hirakawa Y."/>
            <person name="Hopkins J.F."/>
            <person name="Rensing S.A."/>
            <person name="Schmutz J."/>
            <person name="Symeonidi A."/>
            <person name="Elias M."/>
            <person name="Eveleigh R.J."/>
            <person name="Herman E.K."/>
            <person name="Klute M.J."/>
            <person name="Nakayama T."/>
            <person name="Obornik M."/>
            <person name="Reyes-Prieto A."/>
            <person name="Armbrust E.V."/>
            <person name="Aves S.J."/>
            <person name="Beiko R.G."/>
            <person name="Coutinho P."/>
            <person name="Dacks J.B."/>
            <person name="Durnford D.G."/>
            <person name="Fast N.M."/>
            <person name="Green B.R."/>
            <person name="Grisdale C."/>
            <person name="Hempe F."/>
            <person name="Henrissat B."/>
            <person name="Hoppner M.P."/>
            <person name="Ishida K.-I."/>
            <person name="Kim E."/>
            <person name="Koreny L."/>
            <person name="Kroth P.G."/>
            <person name="Liu Y."/>
            <person name="Malik S.-B."/>
            <person name="Maier U.G."/>
            <person name="McRose D."/>
            <person name="Mock T."/>
            <person name="Neilson J.A."/>
            <person name="Onodera N.T."/>
            <person name="Poole A.M."/>
            <person name="Pritham E.J."/>
            <person name="Richards T.A."/>
            <person name="Rocap G."/>
            <person name="Roy S.W."/>
            <person name="Sarai C."/>
            <person name="Schaack S."/>
            <person name="Shirato S."/>
            <person name="Slamovits C.H."/>
            <person name="Spencer D.F."/>
            <person name="Suzuki S."/>
            <person name="Worden A.Z."/>
            <person name="Zauner S."/>
            <person name="Barry K."/>
            <person name="Bell C."/>
            <person name="Bharti A.K."/>
            <person name="Crow J.A."/>
            <person name="Grimwood J."/>
            <person name="Kramer R."/>
            <person name="Lindquist E."/>
            <person name="Lucas S."/>
            <person name="Salamov A."/>
            <person name="McFadden G.I."/>
            <person name="Lane C.E."/>
            <person name="Keeling P.J."/>
            <person name="Gray M.W."/>
            <person name="Grigoriev I.V."/>
            <person name="Archibald J.M."/>
        </authorList>
    </citation>
    <scope>NUCLEOTIDE SEQUENCE</scope>
    <source>
        <strain evidence="4">CCMP2712</strain>
    </source>
</reference>
<dbReference type="GeneID" id="17294082"/>
<feature type="compositionally biased region" description="Basic and acidic residues" evidence="1">
    <location>
        <begin position="66"/>
        <end position="81"/>
    </location>
</feature>
<dbReference type="HOGENOM" id="CLU_671671_0_0_1"/>
<organism evidence="2">
    <name type="scientific">Guillardia theta (strain CCMP2712)</name>
    <name type="common">Cryptophyte</name>
    <dbReference type="NCBI Taxonomy" id="905079"/>
    <lineage>
        <taxon>Eukaryota</taxon>
        <taxon>Cryptophyceae</taxon>
        <taxon>Pyrenomonadales</taxon>
        <taxon>Geminigeraceae</taxon>
        <taxon>Guillardia</taxon>
    </lineage>
</organism>
<reference evidence="3" key="3">
    <citation type="submission" date="2015-06" db="UniProtKB">
        <authorList>
            <consortium name="EnsemblProtists"/>
        </authorList>
    </citation>
    <scope>IDENTIFICATION</scope>
</reference>
<evidence type="ECO:0000313" key="2">
    <source>
        <dbReference type="EMBL" id="EKX37374.1"/>
    </source>
</evidence>
<dbReference type="AlphaFoldDB" id="L1INA7"/>
<protein>
    <submittedName>
        <fullName evidence="2 3">Uncharacterized protein</fullName>
    </submittedName>
</protein>
<dbReference type="RefSeq" id="XP_005824354.1">
    <property type="nucleotide sequence ID" value="XM_005824297.1"/>
</dbReference>
<reference evidence="2 4" key="1">
    <citation type="journal article" date="2012" name="Nature">
        <title>Algal genomes reveal evolutionary mosaicism and the fate of nucleomorphs.</title>
        <authorList>
            <consortium name="DOE Joint Genome Institute"/>
            <person name="Curtis B.A."/>
            <person name="Tanifuji G."/>
            <person name="Burki F."/>
            <person name="Gruber A."/>
            <person name="Irimia M."/>
            <person name="Maruyama S."/>
            <person name="Arias M.C."/>
            <person name="Ball S.G."/>
            <person name="Gile G.H."/>
            <person name="Hirakawa Y."/>
            <person name="Hopkins J.F."/>
            <person name="Kuo A."/>
            <person name="Rensing S.A."/>
            <person name="Schmutz J."/>
            <person name="Symeonidi A."/>
            <person name="Elias M."/>
            <person name="Eveleigh R.J."/>
            <person name="Herman E.K."/>
            <person name="Klute M.J."/>
            <person name="Nakayama T."/>
            <person name="Obornik M."/>
            <person name="Reyes-Prieto A."/>
            <person name="Armbrust E.V."/>
            <person name="Aves S.J."/>
            <person name="Beiko R.G."/>
            <person name="Coutinho P."/>
            <person name="Dacks J.B."/>
            <person name="Durnford D.G."/>
            <person name="Fast N.M."/>
            <person name="Green B.R."/>
            <person name="Grisdale C.J."/>
            <person name="Hempel F."/>
            <person name="Henrissat B."/>
            <person name="Hoppner M.P."/>
            <person name="Ishida K."/>
            <person name="Kim E."/>
            <person name="Koreny L."/>
            <person name="Kroth P.G."/>
            <person name="Liu Y."/>
            <person name="Malik S.B."/>
            <person name="Maier U.G."/>
            <person name="McRose D."/>
            <person name="Mock T."/>
            <person name="Neilson J.A."/>
            <person name="Onodera N.T."/>
            <person name="Poole A.M."/>
            <person name="Pritham E.J."/>
            <person name="Richards T.A."/>
            <person name="Rocap G."/>
            <person name="Roy S.W."/>
            <person name="Sarai C."/>
            <person name="Schaack S."/>
            <person name="Shirato S."/>
            <person name="Slamovits C.H."/>
            <person name="Spencer D.F."/>
            <person name="Suzuki S."/>
            <person name="Worden A.Z."/>
            <person name="Zauner S."/>
            <person name="Barry K."/>
            <person name="Bell C."/>
            <person name="Bharti A.K."/>
            <person name="Crow J.A."/>
            <person name="Grimwood J."/>
            <person name="Kramer R."/>
            <person name="Lindquist E."/>
            <person name="Lucas S."/>
            <person name="Salamov A."/>
            <person name="McFadden G.I."/>
            <person name="Lane C.E."/>
            <person name="Keeling P.J."/>
            <person name="Gray M.W."/>
            <person name="Grigoriev I.V."/>
            <person name="Archibald J.M."/>
        </authorList>
    </citation>
    <scope>NUCLEOTIDE SEQUENCE</scope>
    <source>
        <strain evidence="2 4">CCMP2712</strain>
    </source>
</reference>
<keyword evidence="4" id="KW-1185">Reference proteome</keyword>
<dbReference type="PaxDb" id="55529-EKX37374"/>
<gene>
    <name evidence="2" type="ORF">GUITHDRAFT_145071</name>
</gene>
<sequence>MTESKRSTAKGMQRRNDSYDSTCLVCERHVSTRQQRHCKLCLPKVLQELRGHVKEVSQRAARAREKLAGEIERRDKSDRSRPQATRSLTGAAILQDRCSSIRDQIFEGRIDAADLRFQQLEAQRRLEQAWMTLSQKHDHILENVLFSTERRLHGLLAEKVSELAMQRAQKVHEVVKLFQVKVTSTCAEIQGLPCPRKRNDAECNAMAQLSRLTVLIAKYLSVSLPFRVDVRPSHCVIYGGGKEGGREYPLSSPPNGNEIVDDEQWARHHRHALYLLAMNVRHMAVGTEEEELYLKICATNDVSPLAIIRNILAICAQTRLGYGEAMSCEYAYEEERRFALNTVRNDIVILDPATSEPSAMAKRRASGGGKEGKEEAAAGVAVEAGGELQFGDGTDWAIVLPPPPSETPDF</sequence>
<feature type="region of interest" description="Disordered" evidence="1">
    <location>
        <begin position="358"/>
        <end position="378"/>
    </location>
</feature>
<evidence type="ECO:0000313" key="4">
    <source>
        <dbReference type="Proteomes" id="UP000011087"/>
    </source>
</evidence>
<dbReference type="Proteomes" id="UP000011087">
    <property type="component" value="Unassembled WGS sequence"/>
</dbReference>
<dbReference type="KEGG" id="gtt:GUITHDRAFT_145071"/>